<accession>A0A8H7CT36</accession>
<feature type="region of interest" description="Disordered" evidence="1">
    <location>
        <begin position="177"/>
        <end position="221"/>
    </location>
</feature>
<protein>
    <recommendedName>
        <fullName evidence="5">Copper transporter</fullName>
    </recommendedName>
</protein>
<dbReference type="OrthoDB" id="73901at2759"/>
<reference evidence="3" key="1">
    <citation type="submission" date="2020-05" db="EMBL/GenBank/DDBJ databases">
        <title>Mycena genomes resolve the evolution of fungal bioluminescence.</title>
        <authorList>
            <person name="Tsai I.J."/>
        </authorList>
    </citation>
    <scope>NUCLEOTIDE SEQUENCE</scope>
    <source>
        <strain evidence="3">CCC161011</strain>
    </source>
</reference>
<gene>
    <name evidence="3" type="ORF">MVEN_01481300</name>
</gene>
<keyword evidence="2" id="KW-0812">Transmembrane</keyword>
<evidence type="ECO:0000256" key="2">
    <source>
        <dbReference type="SAM" id="Phobius"/>
    </source>
</evidence>
<dbReference type="EMBL" id="JACAZI010000012">
    <property type="protein sequence ID" value="KAF7347262.1"/>
    <property type="molecule type" value="Genomic_DNA"/>
</dbReference>
<feature type="transmembrane region" description="Helical" evidence="2">
    <location>
        <begin position="72"/>
        <end position="92"/>
    </location>
</feature>
<sequence length="221" mass="24200">MPSPEQYSGDTLHFSTKGTHLLFSFIQLDYFWGFVLGAVFTIGICALERLLTFAFESRWAPASIRRLRAVNAFWRAGLYWVLALLRLAYMLIAMTLNAGLILIAATTLAIGQFVIELQRRTQGGDSDYAPLEEAPMYFQDVTPRSTSKPEGIFVHPTQSNAGRADALAGNAERYPDEAAAWGEGNGPDVARSLLGHKKRGSVGPRRAPFQIGAEGDSDSDS</sequence>
<proteinExistence type="predicted"/>
<organism evidence="3 4">
    <name type="scientific">Mycena venus</name>
    <dbReference type="NCBI Taxonomy" id="2733690"/>
    <lineage>
        <taxon>Eukaryota</taxon>
        <taxon>Fungi</taxon>
        <taxon>Dikarya</taxon>
        <taxon>Basidiomycota</taxon>
        <taxon>Agaricomycotina</taxon>
        <taxon>Agaricomycetes</taxon>
        <taxon>Agaricomycetidae</taxon>
        <taxon>Agaricales</taxon>
        <taxon>Marasmiineae</taxon>
        <taxon>Mycenaceae</taxon>
        <taxon>Mycena</taxon>
    </lineage>
</organism>
<evidence type="ECO:0008006" key="5">
    <source>
        <dbReference type="Google" id="ProtNLM"/>
    </source>
</evidence>
<evidence type="ECO:0000313" key="3">
    <source>
        <dbReference type="EMBL" id="KAF7347262.1"/>
    </source>
</evidence>
<dbReference type="AlphaFoldDB" id="A0A8H7CT36"/>
<keyword evidence="2" id="KW-1133">Transmembrane helix</keyword>
<comment type="caution">
    <text evidence="3">The sequence shown here is derived from an EMBL/GenBank/DDBJ whole genome shotgun (WGS) entry which is preliminary data.</text>
</comment>
<dbReference type="Proteomes" id="UP000620124">
    <property type="component" value="Unassembled WGS sequence"/>
</dbReference>
<evidence type="ECO:0000256" key="1">
    <source>
        <dbReference type="SAM" id="MobiDB-lite"/>
    </source>
</evidence>
<keyword evidence="4" id="KW-1185">Reference proteome</keyword>
<feature type="transmembrane region" description="Helical" evidence="2">
    <location>
        <begin position="30"/>
        <end position="51"/>
    </location>
</feature>
<evidence type="ECO:0000313" key="4">
    <source>
        <dbReference type="Proteomes" id="UP000620124"/>
    </source>
</evidence>
<name>A0A8H7CT36_9AGAR</name>
<keyword evidence="2" id="KW-0472">Membrane</keyword>
<feature type="transmembrane region" description="Helical" evidence="2">
    <location>
        <begin position="98"/>
        <end position="115"/>
    </location>
</feature>